<accession>A0A4S5CKZ4</accession>
<dbReference type="EMBL" id="SSUX01000008">
    <property type="protein sequence ID" value="THJ45065.1"/>
    <property type="molecule type" value="Genomic_DNA"/>
</dbReference>
<comment type="caution">
    <text evidence="1">The sequence shown here is derived from an EMBL/GenBank/DDBJ whole genome shotgun (WGS) entry which is preliminary data.</text>
</comment>
<dbReference type="RefSeq" id="WP_136501888.1">
    <property type="nucleotide sequence ID" value="NZ_SSUX01000008.1"/>
</dbReference>
<proteinExistence type="predicted"/>
<reference evidence="1 2" key="1">
    <citation type="submission" date="2019-04" db="EMBL/GenBank/DDBJ databases">
        <title>Comparative genomics of Aeromonas veronii strains pathogenic to fish.</title>
        <authorList>
            <person name="Cascarano M.C."/>
            <person name="Smyrli M."/>
            <person name="Katharios P."/>
        </authorList>
    </citation>
    <scope>NUCLEOTIDE SEQUENCE [LARGE SCALE GENOMIC DNA]</scope>
    <source>
        <strain evidence="1 2">XU1</strain>
    </source>
</reference>
<evidence type="ECO:0000313" key="2">
    <source>
        <dbReference type="Proteomes" id="UP000309618"/>
    </source>
</evidence>
<dbReference type="AlphaFoldDB" id="A0A4S5CKZ4"/>
<gene>
    <name evidence="1" type="ORF">E8Q35_12850</name>
</gene>
<evidence type="ECO:0000313" key="1">
    <source>
        <dbReference type="EMBL" id="THJ45065.1"/>
    </source>
</evidence>
<organism evidence="1 2">
    <name type="scientific">Aeromonas veronii</name>
    <dbReference type="NCBI Taxonomy" id="654"/>
    <lineage>
        <taxon>Bacteria</taxon>
        <taxon>Pseudomonadati</taxon>
        <taxon>Pseudomonadota</taxon>
        <taxon>Gammaproteobacteria</taxon>
        <taxon>Aeromonadales</taxon>
        <taxon>Aeromonadaceae</taxon>
        <taxon>Aeromonas</taxon>
    </lineage>
</organism>
<protein>
    <submittedName>
        <fullName evidence="1">Uncharacterized protein</fullName>
    </submittedName>
</protein>
<dbReference type="Proteomes" id="UP000309618">
    <property type="component" value="Unassembled WGS sequence"/>
</dbReference>
<sequence>MGDDDSWIDANTLPKCDGDYECRISNNGREFTAKRRFKKRYWFGGCRPFADADIVLAWRELDAASVTATPSK</sequence>
<name>A0A4S5CKZ4_AERVE</name>